<evidence type="ECO:0000313" key="1">
    <source>
        <dbReference type="EMBL" id="MFC5525205.1"/>
    </source>
</evidence>
<gene>
    <name evidence="1" type="ORF">ACFPPA_05560</name>
</gene>
<dbReference type="Proteomes" id="UP001596114">
    <property type="component" value="Unassembled WGS sequence"/>
</dbReference>
<reference evidence="2" key="1">
    <citation type="journal article" date="2019" name="Int. J. Syst. Evol. Microbiol.">
        <title>The Global Catalogue of Microorganisms (GCM) 10K type strain sequencing project: providing services to taxonomists for standard genome sequencing and annotation.</title>
        <authorList>
            <consortium name="The Broad Institute Genomics Platform"/>
            <consortium name="The Broad Institute Genome Sequencing Center for Infectious Disease"/>
            <person name="Wu L."/>
            <person name="Ma J."/>
        </authorList>
    </citation>
    <scope>NUCLEOTIDE SEQUENCE [LARGE SCALE GENOMIC DNA]</scope>
    <source>
        <strain evidence="2">CGMCC 1.16619</strain>
    </source>
</reference>
<dbReference type="EMBL" id="JBHSNF010000001">
    <property type="protein sequence ID" value="MFC5525205.1"/>
    <property type="molecule type" value="Genomic_DNA"/>
</dbReference>
<dbReference type="RefSeq" id="WP_377318064.1">
    <property type="nucleotide sequence ID" value="NZ_JBHSNF010000001.1"/>
</dbReference>
<keyword evidence="2" id="KW-1185">Reference proteome</keyword>
<sequence length="74" mass="8843">MNIQTIKIRAWDSFRRTFGPSKAVDYRYVVGGQWFLDVSLNKPIPVPGLMQRLRWRLGLTDNLVPRRRWWPCGR</sequence>
<proteinExistence type="predicted"/>
<evidence type="ECO:0000313" key="2">
    <source>
        <dbReference type="Proteomes" id="UP001596114"/>
    </source>
</evidence>
<protein>
    <submittedName>
        <fullName evidence="1">Uncharacterized protein</fullName>
    </submittedName>
</protein>
<accession>A0ABW0QLH3</accession>
<organism evidence="1 2">
    <name type="scientific">Rhodanobacter ginsengisoli</name>
    <dbReference type="NCBI Taxonomy" id="418646"/>
    <lineage>
        <taxon>Bacteria</taxon>
        <taxon>Pseudomonadati</taxon>
        <taxon>Pseudomonadota</taxon>
        <taxon>Gammaproteobacteria</taxon>
        <taxon>Lysobacterales</taxon>
        <taxon>Rhodanobacteraceae</taxon>
        <taxon>Rhodanobacter</taxon>
    </lineage>
</organism>
<comment type="caution">
    <text evidence="1">The sequence shown here is derived from an EMBL/GenBank/DDBJ whole genome shotgun (WGS) entry which is preliminary data.</text>
</comment>
<name>A0ABW0QLH3_9GAMM</name>